<proteinExistence type="predicted"/>
<feature type="compositionally biased region" description="Polar residues" evidence="1">
    <location>
        <begin position="98"/>
        <end position="111"/>
    </location>
</feature>
<evidence type="ECO:0000313" key="3">
    <source>
        <dbReference type="Proteomes" id="UP001066276"/>
    </source>
</evidence>
<reference evidence="2" key="1">
    <citation type="journal article" date="2022" name="bioRxiv">
        <title>Sequencing and chromosome-scale assembly of the giantPleurodeles waltlgenome.</title>
        <authorList>
            <person name="Brown T."/>
            <person name="Elewa A."/>
            <person name="Iarovenko S."/>
            <person name="Subramanian E."/>
            <person name="Araus A.J."/>
            <person name="Petzold A."/>
            <person name="Susuki M."/>
            <person name="Suzuki K.-i.T."/>
            <person name="Hayashi T."/>
            <person name="Toyoda A."/>
            <person name="Oliveira C."/>
            <person name="Osipova E."/>
            <person name="Leigh N.D."/>
            <person name="Simon A."/>
            <person name="Yun M.H."/>
        </authorList>
    </citation>
    <scope>NUCLEOTIDE SEQUENCE</scope>
    <source>
        <strain evidence="2">20211129_DDA</strain>
        <tissue evidence="2">Liver</tissue>
    </source>
</reference>
<evidence type="ECO:0000313" key="2">
    <source>
        <dbReference type="EMBL" id="KAJ1171948.1"/>
    </source>
</evidence>
<dbReference type="AlphaFoldDB" id="A0AAV7T651"/>
<accession>A0AAV7T651</accession>
<dbReference type="EMBL" id="JANPWB010000007">
    <property type="protein sequence ID" value="KAJ1171948.1"/>
    <property type="molecule type" value="Genomic_DNA"/>
</dbReference>
<dbReference type="Proteomes" id="UP001066276">
    <property type="component" value="Chromosome 4_1"/>
</dbReference>
<dbReference type="Gene3D" id="3.30.250.20">
    <property type="entry name" value="L1 transposable element, C-terminal domain"/>
    <property type="match status" value="1"/>
</dbReference>
<keyword evidence="3" id="KW-1185">Reference proteome</keyword>
<evidence type="ECO:0000256" key="1">
    <source>
        <dbReference type="SAM" id="MobiDB-lite"/>
    </source>
</evidence>
<dbReference type="InterPro" id="IPR042566">
    <property type="entry name" value="L1_C"/>
</dbReference>
<organism evidence="2 3">
    <name type="scientific">Pleurodeles waltl</name>
    <name type="common">Iberian ribbed newt</name>
    <dbReference type="NCBI Taxonomy" id="8319"/>
    <lineage>
        <taxon>Eukaryota</taxon>
        <taxon>Metazoa</taxon>
        <taxon>Chordata</taxon>
        <taxon>Craniata</taxon>
        <taxon>Vertebrata</taxon>
        <taxon>Euteleostomi</taxon>
        <taxon>Amphibia</taxon>
        <taxon>Batrachia</taxon>
        <taxon>Caudata</taxon>
        <taxon>Salamandroidea</taxon>
        <taxon>Salamandridae</taxon>
        <taxon>Pleurodelinae</taxon>
        <taxon>Pleurodeles</taxon>
    </lineage>
</organism>
<gene>
    <name evidence="2" type="ORF">NDU88_003805</name>
</gene>
<protein>
    <submittedName>
        <fullName evidence="2">Uncharacterized protein</fullName>
    </submittedName>
</protein>
<feature type="region of interest" description="Disordered" evidence="1">
    <location>
        <begin position="85"/>
        <end position="111"/>
    </location>
</feature>
<name>A0AAV7T651_PLEWA</name>
<comment type="caution">
    <text evidence="2">The sequence shown here is derived from an EMBL/GenBank/DDBJ whole genome shotgun (WGS) entry which is preliminary data.</text>
</comment>
<sequence length="142" mass="15762">MEISHLPLDLRKVVDQTMAVEDDVDALKKEVKFLKATQLRDSNIKYSLLLPTELRVQYDGRVHFYESPWEVLDWFETLGQRDITGASRKRDSGKSVVGHSTRNSRTTTETAVGQDASAVTAVGQDVSAVTAVGQDASAVYEF</sequence>